<dbReference type="AlphaFoldDB" id="A0A9W8P0H2"/>
<keyword evidence="2" id="KW-1185">Reference proteome</keyword>
<evidence type="ECO:0000313" key="2">
    <source>
        <dbReference type="Proteomes" id="UP001142393"/>
    </source>
</evidence>
<dbReference type="Proteomes" id="UP001142393">
    <property type="component" value="Unassembled WGS sequence"/>
</dbReference>
<name>A0A9W8P0H2_9AGAR</name>
<accession>A0A9W8P0H2</accession>
<comment type="caution">
    <text evidence="1">The sequence shown here is derived from an EMBL/GenBank/DDBJ whole genome shotgun (WGS) entry which is preliminary data.</text>
</comment>
<protein>
    <submittedName>
        <fullName evidence="1">Uncharacterized protein</fullName>
    </submittedName>
</protein>
<gene>
    <name evidence="1" type="ORF">DFH05DRAFT_1616433</name>
</gene>
<organism evidence="1 2">
    <name type="scientific">Lentinula detonsa</name>
    <dbReference type="NCBI Taxonomy" id="2804962"/>
    <lineage>
        <taxon>Eukaryota</taxon>
        <taxon>Fungi</taxon>
        <taxon>Dikarya</taxon>
        <taxon>Basidiomycota</taxon>
        <taxon>Agaricomycotina</taxon>
        <taxon>Agaricomycetes</taxon>
        <taxon>Agaricomycetidae</taxon>
        <taxon>Agaricales</taxon>
        <taxon>Marasmiineae</taxon>
        <taxon>Omphalotaceae</taxon>
        <taxon>Lentinula</taxon>
    </lineage>
</organism>
<proteinExistence type="predicted"/>
<sequence>MTLTYDCELEEEILFQLVPHFLPADNPQQSEDASHIGVNGGSEVFKETEAGYEALYHPEIPRPVESTLQCLRYQLWLACQSLGSREAIDETARSAGVKDKITEHWIKKLVGKSAKLKKIQMTNPETREPILNGRALVGPARKVVLQNITAEIASELWEWLLTQPEESYAKLALLL</sequence>
<reference evidence="1 2" key="1">
    <citation type="journal article" date="2023" name="Proc. Natl. Acad. Sci. U.S.A.">
        <title>A global phylogenomic analysis of the shiitake genus Lentinula.</title>
        <authorList>
            <person name="Sierra-Patev S."/>
            <person name="Min B."/>
            <person name="Naranjo-Ortiz M."/>
            <person name="Looney B."/>
            <person name="Konkel Z."/>
            <person name="Slot J.C."/>
            <person name="Sakamoto Y."/>
            <person name="Steenwyk J.L."/>
            <person name="Rokas A."/>
            <person name="Carro J."/>
            <person name="Camarero S."/>
            <person name="Ferreira P."/>
            <person name="Molpeceres G."/>
            <person name="Ruiz-Duenas F.J."/>
            <person name="Serrano A."/>
            <person name="Henrissat B."/>
            <person name="Drula E."/>
            <person name="Hughes K.W."/>
            <person name="Mata J.L."/>
            <person name="Ishikawa N.K."/>
            <person name="Vargas-Isla R."/>
            <person name="Ushijima S."/>
            <person name="Smith C.A."/>
            <person name="Donoghue J."/>
            <person name="Ahrendt S."/>
            <person name="Andreopoulos W."/>
            <person name="He G."/>
            <person name="LaButti K."/>
            <person name="Lipzen A."/>
            <person name="Ng V."/>
            <person name="Riley R."/>
            <person name="Sandor L."/>
            <person name="Barry K."/>
            <person name="Martinez A.T."/>
            <person name="Xiao Y."/>
            <person name="Gibbons J.G."/>
            <person name="Terashima K."/>
            <person name="Grigoriev I.V."/>
            <person name="Hibbett D."/>
        </authorList>
    </citation>
    <scope>NUCLEOTIDE SEQUENCE [LARGE SCALE GENOMIC DNA]</scope>
    <source>
        <strain evidence="1 2">TFB7810</strain>
    </source>
</reference>
<evidence type="ECO:0000313" key="1">
    <source>
        <dbReference type="EMBL" id="KAJ3744276.1"/>
    </source>
</evidence>
<dbReference type="EMBL" id="JANVFU010000007">
    <property type="protein sequence ID" value="KAJ3744276.1"/>
    <property type="molecule type" value="Genomic_DNA"/>
</dbReference>